<evidence type="ECO:0000313" key="1">
    <source>
        <dbReference type="EMBL" id="KAK3250500.1"/>
    </source>
</evidence>
<evidence type="ECO:0000313" key="2">
    <source>
        <dbReference type="Proteomes" id="UP001190700"/>
    </source>
</evidence>
<gene>
    <name evidence="1" type="ORF">CYMTET_40130</name>
</gene>
<dbReference type="Proteomes" id="UP001190700">
    <property type="component" value="Unassembled WGS sequence"/>
</dbReference>
<dbReference type="AlphaFoldDB" id="A0AAE0CAT2"/>
<accession>A0AAE0CAT2</accession>
<comment type="caution">
    <text evidence="1">The sequence shown here is derived from an EMBL/GenBank/DDBJ whole genome shotgun (WGS) entry which is preliminary data.</text>
</comment>
<organism evidence="1 2">
    <name type="scientific">Cymbomonas tetramitiformis</name>
    <dbReference type="NCBI Taxonomy" id="36881"/>
    <lineage>
        <taxon>Eukaryota</taxon>
        <taxon>Viridiplantae</taxon>
        <taxon>Chlorophyta</taxon>
        <taxon>Pyramimonadophyceae</taxon>
        <taxon>Pyramimonadales</taxon>
        <taxon>Pyramimonadaceae</taxon>
        <taxon>Cymbomonas</taxon>
    </lineage>
</organism>
<dbReference type="EMBL" id="LGRX02026674">
    <property type="protein sequence ID" value="KAK3250500.1"/>
    <property type="molecule type" value="Genomic_DNA"/>
</dbReference>
<reference evidence="1 2" key="1">
    <citation type="journal article" date="2015" name="Genome Biol. Evol.">
        <title>Comparative Genomics of a Bacterivorous Green Alga Reveals Evolutionary Causalities and Consequences of Phago-Mixotrophic Mode of Nutrition.</title>
        <authorList>
            <person name="Burns J.A."/>
            <person name="Paasch A."/>
            <person name="Narechania A."/>
            <person name="Kim E."/>
        </authorList>
    </citation>
    <scope>NUCLEOTIDE SEQUENCE [LARGE SCALE GENOMIC DNA]</scope>
    <source>
        <strain evidence="1 2">PLY_AMNH</strain>
    </source>
</reference>
<keyword evidence="2" id="KW-1185">Reference proteome</keyword>
<protein>
    <submittedName>
        <fullName evidence="1">Uncharacterized protein</fullName>
    </submittedName>
</protein>
<sequence length="963" mass="109317">MENNALTSLIDRALVTDIHGANRALDNLMRDVLLPSTDCKAVHVHACCKKLHAILHGLDAGLVCVLDATARRLHINDIIVLHYDHFDEVCEAYYKEIVQAPDKYFAMHDDGPTLHATFDDHVQTKKPRGRYVRCHHNKAIQRLITNGAFLHNLVILFLYSKVAEVDRFGTGYKTLMMVAQRGTADFTLTSQCVDKTASATTALDETYARDVRSPNLMSKLHSMLKSLFYFWFGVHESTGPARDRKQWSGCVNDRTVWACAWSEFTWLRDAYPTYCGQRSRALHAFLWRYSDDEDGDDDRLATLIATNQAIVHSLGVCDVNMQLYVNEDRAVSCNLVTPPQERVTGLCATLMVQLYSALAHQANVTPYLDMLTERHGCVVDGLYAWGEGAARLLSDGITNGAAPDCILHPYIKSAKWFFADVAERYCDQRTHVLARYTLSPDAEHLQRMRPVIGAFIVWNLCLRNAPERYDVPVALWTSLAHGADPEIEHVRAFMQTRCAHLLYAVDVYTRALSRERECSTLSPEFLDRVSQEVIQVHHITYCNAPTARALYIARHARVNTTEHFEAQLGEQWNGYLSRDMQRIRDTLRAETHACHVLKHTDHYRYLDVVHTARVVWSRWMRDATVLVAALDENRTAVAVDHEYSALFGLINAYFTVRNRAVVSLEAIVASLERVRLQDTRTAVTMLVDLADDVWRLRDPVYAQFGVCVAKESTALRDVGRILGWVVEDQKLHLASVDESQRTALALLVGALKHKRKRQPDTLVTDARVGFFLLLCALACGCVPRGWRCETFAQKARALVANFSSKWSREQRVAQCSAFLQSLPTMDSQKWMLRRADFIKPIKINVSTARSKHPVVLFDIIKTFMSVQQTKSSESTSTATTLISTDDVASRALDEQETCDEACNEERQHLYLMQHPARVFCCARENAWHPLFTPMLDLFEVVERRAASADYADVYSNLVVQRRT</sequence>
<name>A0AAE0CAT2_9CHLO</name>
<proteinExistence type="predicted"/>